<dbReference type="Proteomes" id="UP001642405">
    <property type="component" value="Unassembled WGS sequence"/>
</dbReference>
<sequence>MPQRELKISAGLRLLAASVLFLALAHFPTAVLADAQCYAINGQKSSGSPCNAAATGQAGSHAACCDESKQEACLATGVCFATQRSDNNTFWAEGCTDPTGLDPSCPQYCGTASPFVTSAPVQATYTVFPCGGSAWCCCFDSFGKSCNKTDCCTKNNFTLAHGLGAVVRQFTANANADTPVSSNGGNTSSSGPASGGAGNGNGSSNGRFSDRNQRLVTAIVAGVLGALLLASLVAFGFSYSRARHLRRQVDRLQQQQTTAGLASASSTTSSPLEPTVSSRSRSLRIETQGLVGVGMVPHLPSSVKDDIVSPISYDQLQQLHQQQQQMQQQYSAGGARRSSLSSFHQLPPPPFAVSQQQQQQQQQQQYNPSQQQPLNGFNYSLPQRSPSWTRGDTIRHNNNMERPLVGASTPRRSTHDSGNVVNTAELATSLHISELPAEKHMG</sequence>
<feature type="chain" id="PRO_5045784993" evidence="3">
    <location>
        <begin position="34"/>
        <end position="442"/>
    </location>
</feature>
<dbReference type="EMBL" id="CAWUHB010000004">
    <property type="protein sequence ID" value="CAK7211419.1"/>
    <property type="molecule type" value="Genomic_DNA"/>
</dbReference>
<evidence type="ECO:0000256" key="1">
    <source>
        <dbReference type="SAM" id="MobiDB-lite"/>
    </source>
</evidence>
<feature type="compositionally biased region" description="Low complexity" evidence="1">
    <location>
        <begin position="318"/>
        <end position="342"/>
    </location>
</feature>
<keyword evidence="3" id="KW-0732">Signal</keyword>
<gene>
    <name evidence="4" type="ORF">SCUCBS95973_001108</name>
</gene>
<evidence type="ECO:0000256" key="2">
    <source>
        <dbReference type="SAM" id="Phobius"/>
    </source>
</evidence>
<accession>A0ABP0AVW1</accession>
<organism evidence="4 5">
    <name type="scientific">Sporothrix curviconia</name>
    <dbReference type="NCBI Taxonomy" id="1260050"/>
    <lineage>
        <taxon>Eukaryota</taxon>
        <taxon>Fungi</taxon>
        <taxon>Dikarya</taxon>
        <taxon>Ascomycota</taxon>
        <taxon>Pezizomycotina</taxon>
        <taxon>Sordariomycetes</taxon>
        <taxon>Sordariomycetidae</taxon>
        <taxon>Ophiostomatales</taxon>
        <taxon>Ophiostomataceae</taxon>
        <taxon>Sporothrix</taxon>
    </lineage>
</organism>
<protein>
    <submittedName>
        <fullName evidence="4">Uncharacterized protein</fullName>
    </submittedName>
</protein>
<feature type="compositionally biased region" description="Polar residues" evidence="1">
    <location>
        <begin position="271"/>
        <end position="280"/>
    </location>
</feature>
<feature type="compositionally biased region" description="Low complexity" evidence="1">
    <location>
        <begin position="256"/>
        <end position="270"/>
    </location>
</feature>
<proteinExistence type="predicted"/>
<evidence type="ECO:0000313" key="4">
    <source>
        <dbReference type="EMBL" id="CAK7211419.1"/>
    </source>
</evidence>
<feature type="region of interest" description="Disordered" evidence="1">
    <location>
        <begin position="177"/>
        <end position="208"/>
    </location>
</feature>
<feature type="compositionally biased region" description="Low complexity" evidence="1">
    <location>
        <begin position="181"/>
        <end position="192"/>
    </location>
</feature>
<evidence type="ECO:0000256" key="3">
    <source>
        <dbReference type="SAM" id="SignalP"/>
    </source>
</evidence>
<name>A0ABP0AVW1_9PEZI</name>
<feature type="region of interest" description="Disordered" evidence="1">
    <location>
        <begin position="318"/>
        <end position="418"/>
    </location>
</feature>
<reference evidence="4 5" key="1">
    <citation type="submission" date="2024-01" db="EMBL/GenBank/DDBJ databases">
        <authorList>
            <person name="Allen C."/>
            <person name="Tagirdzhanova G."/>
        </authorList>
    </citation>
    <scope>NUCLEOTIDE SEQUENCE [LARGE SCALE GENOMIC DNA]</scope>
</reference>
<feature type="compositionally biased region" description="Low complexity" evidence="1">
    <location>
        <begin position="355"/>
        <end position="372"/>
    </location>
</feature>
<feature type="signal peptide" evidence="3">
    <location>
        <begin position="1"/>
        <end position="33"/>
    </location>
</feature>
<keyword evidence="5" id="KW-1185">Reference proteome</keyword>
<keyword evidence="2" id="KW-0812">Transmembrane</keyword>
<feature type="compositionally biased region" description="Gly residues" evidence="1">
    <location>
        <begin position="193"/>
        <end position="203"/>
    </location>
</feature>
<feature type="region of interest" description="Disordered" evidence="1">
    <location>
        <begin position="256"/>
        <end position="281"/>
    </location>
</feature>
<comment type="caution">
    <text evidence="4">The sequence shown here is derived from an EMBL/GenBank/DDBJ whole genome shotgun (WGS) entry which is preliminary data.</text>
</comment>
<keyword evidence="2" id="KW-0472">Membrane</keyword>
<keyword evidence="2" id="KW-1133">Transmembrane helix</keyword>
<feature type="compositionally biased region" description="Polar residues" evidence="1">
    <location>
        <begin position="373"/>
        <end position="390"/>
    </location>
</feature>
<feature type="transmembrane region" description="Helical" evidence="2">
    <location>
        <begin position="215"/>
        <end position="237"/>
    </location>
</feature>
<evidence type="ECO:0000313" key="5">
    <source>
        <dbReference type="Proteomes" id="UP001642405"/>
    </source>
</evidence>
<dbReference type="CDD" id="cd12087">
    <property type="entry name" value="TM_EGFR-like"/>
    <property type="match status" value="1"/>
</dbReference>